<comment type="similarity">
    <text evidence="1">Belongs to the GSP E family.</text>
</comment>
<dbReference type="InterPro" id="IPR050921">
    <property type="entry name" value="T4SS_GSP_E_ATPase"/>
</dbReference>
<dbReference type="InterPro" id="IPR001482">
    <property type="entry name" value="T2SS/T4SS_dom"/>
</dbReference>
<evidence type="ECO:0000313" key="3">
    <source>
        <dbReference type="EMBL" id="CAB4610781.1"/>
    </source>
</evidence>
<evidence type="ECO:0000256" key="1">
    <source>
        <dbReference type="ARBA" id="ARBA00006611"/>
    </source>
</evidence>
<dbReference type="Gene3D" id="3.30.450.380">
    <property type="match status" value="1"/>
</dbReference>
<dbReference type="Gene3D" id="3.40.50.300">
    <property type="entry name" value="P-loop containing nucleotide triphosphate hydrolases"/>
    <property type="match status" value="1"/>
</dbReference>
<proteinExistence type="inferred from homology"/>
<dbReference type="SUPFAM" id="SSF52540">
    <property type="entry name" value="P-loop containing nucleoside triphosphate hydrolases"/>
    <property type="match status" value="1"/>
</dbReference>
<dbReference type="EMBL" id="CAEZUL010000210">
    <property type="protein sequence ID" value="CAB4610781.1"/>
    <property type="molecule type" value="Genomic_DNA"/>
</dbReference>
<accession>A0A6J6HAZ5</accession>
<evidence type="ECO:0000259" key="2">
    <source>
        <dbReference type="SMART" id="SM00382"/>
    </source>
</evidence>
<dbReference type="PANTHER" id="PTHR30486">
    <property type="entry name" value="TWITCHING MOTILITY PROTEIN PILT"/>
    <property type="match status" value="1"/>
</dbReference>
<dbReference type="Pfam" id="PF00437">
    <property type="entry name" value="T2SSE"/>
    <property type="match status" value="1"/>
</dbReference>
<dbReference type="InterPro" id="IPR027417">
    <property type="entry name" value="P-loop_NTPase"/>
</dbReference>
<reference evidence="3" key="1">
    <citation type="submission" date="2020-05" db="EMBL/GenBank/DDBJ databases">
        <authorList>
            <person name="Chiriac C."/>
            <person name="Salcher M."/>
            <person name="Ghai R."/>
            <person name="Kavagutti S V."/>
        </authorList>
    </citation>
    <scope>NUCLEOTIDE SEQUENCE</scope>
</reference>
<dbReference type="GO" id="GO:0016887">
    <property type="term" value="F:ATP hydrolysis activity"/>
    <property type="evidence" value="ECO:0007669"/>
    <property type="project" value="InterPro"/>
</dbReference>
<feature type="domain" description="AAA+ ATPase" evidence="2">
    <location>
        <begin position="211"/>
        <end position="370"/>
    </location>
</feature>
<gene>
    <name evidence="3" type="ORF">UFOPK1808_01352</name>
</gene>
<dbReference type="AlphaFoldDB" id="A0A6J6HAZ5"/>
<name>A0A6J6HAZ5_9ZZZZ</name>
<dbReference type="CDD" id="cd01130">
    <property type="entry name" value="VirB11-like_ATPase"/>
    <property type="match status" value="1"/>
</dbReference>
<protein>
    <submittedName>
        <fullName evidence="3">Unannotated protein</fullName>
    </submittedName>
</protein>
<dbReference type="SMART" id="SM00382">
    <property type="entry name" value="AAA"/>
    <property type="match status" value="1"/>
</dbReference>
<organism evidence="3">
    <name type="scientific">freshwater metagenome</name>
    <dbReference type="NCBI Taxonomy" id="449393"/>
    <lineage>
        <taxon>unclassified sequences</taxon>
        <taxon>metagenomes</taxon>
        <taxon>ecological metagenomes</taxon>
    </lineage>
</organism>
<sequence>MSAIQPTITEITRAVATALADDRVRRHAEDLPAPTVDEERQLARITAAALLARNKPLDAWGFDAIPETNDRRLIDEAIAQVLGLGKLEPLLEDEEISDIHIRGNRSVWVKTRDGERKEYPPIVQTDAELIDLIRRIASRMGHREQRFDPAHPELNLQLPDGSRLFAAMEISSHPTMVIRRHRFEYSGLTELVERRMMEPEVARFLAAAVRARKNIIVAGGTGSGKTTLLRALINEIPRTERIVTIEDAYELGLEHFENAHPDHDALQARAANIEGHGEISMADLTRMALRMDPDRVVVGEVRGGEAFPMLLAMSQGNNGSMCTLHADSARSVFPKLLAYVSMASTGVPTDTVNLLVSSAVHFVVHIQNMENHRMITAIHEVVDADGSSIVSNEVFSLTSATPPFVALRNSTSEQLATYGFRRQLEMSWS</sequence>
<dbReference type="PANTHER" id="PTHR30486:SF6">
    <property type="entry name" value="TYPE IV PILUS RETRACTATION ATPASE PILT"/>
    <property type="match status" value="1"/>
</dbReference>
<dbReference type="InterPro" id="IPR003593">
    <property type="entry name" value="AAA+_ATPase"/>
</dbReference>